<feature type="transmembrane region" description="Helical" evidence="1">
    <location>
        <begin position="42"/>
        <end position="61"/>
    </location>
</feature>
<dbReference type="AlphaFoldDB" id="A0A9P9D2M6"/>
<evidence type="ECO:0000313" key="2">
    <source>
        <dbReference type="EMBL" id="KAH7112335.1"/>
    </source>
</evidence>
<dbReference type="Proteomes" id="UP000717696">
    <property type="component" value="Unassembled WGS sequence"/>
</dbReference>
<accession>A0A9P9D2M6</accession>
<dbReference type="CDD" id="cd22997">
    <property type="entry name" value="GT_LH"/>
    <property type="match status" value="1"/>
</dbReference>
<dbReference type="OrthoDB" id="422736at2759"/>
<keyword evidence="1" id="KW-0472">Membrane</keyword>
<evidence type="ECO:0000313" key="3">
    <source>
        <dbReference type="Proteomes" id="UP000717696"/>
    </source>
</evidence>
<sequence length="563" mass="63695">MSWKQLLSRRSSASSSDAHSIDMQKEALLGSRPICARPLMRLLIRAFTLLLAVVTLSYLYLSYKAIGGPEDRLLKAASGPLTETTFSDGLHDVANGQRRFVIVIPADSPNPDLCKLLASAIALGYPSPVVVNWAQPALKSEGGFWGPYLGKISGTLDYLDRVTLPDANKGDKLDDEDIVLVVDAYDVWFQLPPNMLLQRYHDSNKRANARLAQQWGTSDGIPMKQTIVVSSQKRCFPTPEGGSNLHCDVLPASDLPADVYGARTDSNPNHYHTVRPRYVNSGSFMGPTGDMKRYFRRVKERMEKGLSEDLAFPGDQGIFAEIFGEQEVWRQWRRESHKAAFGNLPNNEGAAFMQRDYEFHVGLDYTQNLFLPTVYEEDDGVFVSLDNKTVIERHSSKLGISPVRLLGVPKDLANSYNPLEELFSSESGDGVGWGEMPLYADVFTTAIPVVLHHNAWKHGLKERRIWWWDQTWYFPHLRQLLQLHMRPGRLQPLARLPARSGYLEYYAPKSDAEKRKPRAFSRETYKEGFAEIELGAVCKYENESNDSAEHWYDEVFRDNKGPM</sequence>
<protein>
    <submittedName>
        <fullName evidence="2">Uncharacterized protein</fullName>
    </submittedName>
</protein>
<name>A0A9P9D2M6_9HYPO</name>
<organism evidence="2 3">
    <name type="scientific">Dactylonectria estremocensis</name>
    <dbReference type="NCBI Taxonomy" id="1079267"/>
    <lineage>
        <taxon>Eukaryota</taxon>
        <taxon>Fungi</taxon>
        <taxon>Dikarya</taxon>
        <taxon>Ascomycota</taxon>
        <taxon>Pezizomycotina</taxon>
        <taxon>Sordariomycetes</taxon>
        <taxon>Hypocreomycetidae</taxon>
        <taxon>Hypocreales</taxon>
        <taxon>Nectriaceae</taxon>
        <taxon>Dactylonectria</taxon>
    </lineage>
</organism>
<keyword evidence="3" id="KW-1185">Reference proteome</keyword>
<dbReference type="EMBL" id="JAGMUU010000051">
    <property type="protein sequence ID" value="KAH7112335.1"/>
    <property type="molecule type" value="Genomic_DNA"/>
</dbReference>
<dbReference type="PANTHER" id="PTHR36587">
    <property type="entry name" value="EXPRESSION SITE-ASSOCIATED GENE 3 (ESAG3)-LIKE PROTEIN"/>
    <property type="match status" value="1"/>
</dbReference>
<dbReference type="PANTHER" id="PTHR36587:SF2">
    <property type="entry name" value="EXPRESSION SITE-ASSOCIATED GENE 3 (ESAG3)-LIKE PROTEIN"/>
    <property type="match status" value="1"/>
</dbReference>
<evidence type="ECO:0000256" key="1">
    <source>
        <dbReference type="SAM" id="Phobius"/>
    </source>
</evidence>
<proteinExistence type="predicted"/>
<gene>
    <name evidence="2" type="ORF">B0J13DRAFT_659231</name>
</gene>
<comment type="caution">
    <text evidence="2">The sequence shown here is derived from an EMBL/GenBank/DDBJ whole genome shotgun (WGS) entry which is preliminary data.</text>
</comment>
<reference evidence="2" key="1">
    <citation type="journal article" date="2021" name="Nat. Commun.">
        <title>Genetic determinants of endophytism in the Arabidopsis root mycobiome.</title>
        <authorList>
            <person name="Mesny F."/>
            <person name="Miyauchi S."/>
            <person name="Thiergart T."/>
            <person name="Pickel B."/>
            <person name="Atanasova L."/>
            <person name="Karlsson M."/>
            <person name="Huettel B."/>
            <person name="Barry K.W."/>
            <person name="Haridas S."/>
            <person name="Chen C."/>
            <person name="Bauer D."/>
            <person name="Andreopoulos W."/>
            <person name="Pangilinan J."/>
            <person name="LaButti K."/>
            <person name="Riley R."/>
            <person name="Lipzen A."/>
            <person name="Clum A."/>
            <person name="Drula E."/>
            <person name="Henrissat B."/>
            <person name="Kohler A."/>
            <person name="Grigoriev I.V."/>
            <person name="Martin F.M."/>
            <person name="Hacquard S."/>
        </authorList>
    </citation>
    <scope>NUCLEOTIDE SEQUENCE</scope>
    <source>
        <strain evidence="2">MPI-CAGE-AT-0021</strain>
    </source>
</reference>
<keyword evidence="1" id="KW-1133">Transmembrane helix</keyword>
<keyword evidence="1" id="KW-0812">Transmembrane</keyword>